<organism evidence="1 2">
    <name type="scientific">Nonomuraea antimicrobica</name>
    <dbReference type="NCBI Taxonomy" id="561173"/>
    <lineage>
        <taxon>Bacteria</taxon>
        <taxon>Bacillati</taxon>
        <taxon>Actinomycetota</taxon>
        <taxon>Actinomycetes</taxon>
        <taxon>Streptosporangiales</taxon>
        <taxon>Streptosporangiaceae</taxon>
        <taxon>Nonomuraea</taxon>
    </lineage>
</organism>
<dbReference type="Proteomes" id="UP001500902">
    <property type="component" value="Unassembled WGS sequence"/>
</dbReference>
<protein>
    <submittedName>
        <fullName evidence="1">Uncharacterized protein</fullName>
    </submittedName>
</protein>
<proteinExistence type="predicted"/>
<reference evidence="2" key="1">
    <citation type="journal article" date="2019" name="Int. J. Syst. Evol. Microbiol.">
        <title>The Global Catalogue of Microorganisms (GCM) 10K type strain sequencing project: providing services to taxonomists for standard genome sequencing and annotation.</title>
        <authorList>
            <consortium name="The Broad Institute Genomics Platform"/>
            <consortium name="The Broad Institute Genome Sequencing Center for Infectious Disease"/>
            <person name="Wu L."/>
            <person name="Ma J."/>
        </authorList>
    </citation>
    <scope>NUCLEOTIDE SEQUENCE [LARGE SCALE GENOMIC DNA]</scope>
    <source>
        <strain evidence="2">JCM 16904</strain>
    </source>
</reference>
<sequence length="167" mass="18616">MPKALPETLGGRHRCTPLSLYVGERLAAAAFARLDDVGRFWLDVWLLSPRRGGTWSLRSGATTPVDPPGADVLLPRPEAALLNGHVRAGERSRFNASPVPWLRRPFRWVAYGLVRLSAEVGAVRIREREITVPEHGMQVLAWRPGRRGLHADLLDHKGRPLSTLTLR</sequence>
<keyword evidence="2" id="KW-1185">Reference proteome</keyword>
<comment type="caution">
    <text evidence="1">The sequence shown here is derived from an EMBL/GenBank/DDBJ whole genome shotgun (WGS) entry which is preliminary data.</text>
</comment>
<evidence type="ECO:0000313" key="1">
    <source>
        <dbReference type="EMBL" id="GAA3694168.1"/>
    </source>
</evidence>
<evidence type="ECO:0000313" key="2">
    <source>
        <dbReference type="Proteomes" id="UP001500902"/>
    </source>
</evidence>
<name>A0ABP7CU49_9ACTN</name>
<gene>
    <name evidence="1" type="ORF">GCM10022224_069640</name>
</gene>
<dbReference type="EMBL" id="BAAAZP010000141">
    <property type="protein sequence ID" value="GAA3694168.1"/>
    <property type="molecule type" value="Genomic_DNA"/>
</dbReference>
<accession>A0ABP7CU49</accession>